<proteinExistence type="predicted"/>
<dbReference type="AlphaFoldDB" id="A0A167VWG8"/>
<dbReference type="EMBL" id="AZGZ01000028">
    <property type="protein sequence ID" value="KZZ88101.1"/>
    <property type="molecule type" value="Genomic_DNA"/>
</dbReference>
<gene>
    <name evidence="10" type="ORF">AAP_05161</name>
</gene>
<dbReference type="GO" id="GO:0000056">
    <property type="term" value="P:ribosomal small subunit export from nucleus"/>
    <property type="evidence" value="ECO:0007669"/>
    <property type="project" value="InterPro"/>
</dbReference>
<comment type="subcellular location">
    <subcellularLocation>
        <location evidence="1">Nucleus</location>
        <location evidence="1">Nuclear pore complex</location>
    </subcellularLocation>
</comment>
<evidence type="ECO:0000256" key="5">
    <source>
        <dbReference type="ARBA" id="ARBA00023010"/>
    </source>
</evidence>
<keyword evidence="8" id="KW-0175">Coiled coil</keyword>
<keyword evidence="5" id="KW-0811">Translocation</keyword>
<evidence type="ECO:0000256" key="6">
    <source>
        <dbReference type="ARBA" id="ARBA00023132"/>
    </source>
</evidence>
<keyword evidence="7" id="KW-0539">Nucleus</keyword>
<keyword evidence="3" id="KW-0509">mRNA transport</keyword>
<evidence type="ECO:0000256" key="2">
    <source>
        <dbReference type="ARBA" id="ARBA00022448"/>
    </source>
</evidence>
<dbReference type="GO" id="GO:0005643">
    <property type="term" value="C:nuclear pore"/>
    <property type="evidence" value="ECO:0007669"/>
    <property type="project" value="UniProtKB-SubCell"/>
</dbReference>
<dbReference type="GO" id="GO:0017056">
    <property type="term" value="F:structural constituent of nuclear pore"/>
    <property type="evidence" value="ECO:0007669"/>
    <property type="project" value="InterPro"/>
</dbReference>
<dbReference type="VEuPathDB" id="FungiDB:AAP_05161"/>
<dbReference type="OrthoDB" id="341482at2759"/>
<evidence type="ECO:0000256" key="9">
    <source>
        <dbReference type="SAM" id="MobiDB-lite"/>
    </source>
</evidence>
<dbReference type="GO" id="GO:0000055">
    <property type="term" value="P:ribosomal large subunit export from nucleus"/>
    <property type="evidence" value="ECO:0007669"/>
    <property type="project" value="InterPro"/>
</dbReference>
<evidence type="ECO:0000313" key="10">
    <source>
        <dbReference type="EMBL" id="KZZ88101.1"/>
    </source>
</evidence>
<accession>A0A167VWG8</accession>
<keyword evidence="11" id="KW-1185">Reference proteome</keyword>
<sequence length="875" mass="97165">MTKVLEYSPPWLARFTPAHHFLTAPTLSREETETLASENDFYEGPRRTIARRGREIFAVIRNQIRWADLAVLKDQWQEGVKEKREGEEGDGEGEGEGVEGTPLKGKGNANGRGFGLGILGKQSVKGEETEKEKEKKGWKVPYRILNANIYGEITQLSISPDGVFMLIVTRHTVHVAVLPDASHLTSDDRTHLKIKTFQLGPTEHVRPHSPVISALWHPLGVFDTHGGCVVTVTQDANLRLWEFNKNDHSSFNNPTVAVDLKKLADASSTEDTDLSPAGLTASRQGFCFDLVDMEVTSACFGGNGFAEEDPWSPFTLWIALRTGALYALCPLLPSKWQVPSFSMPILTDALLTALVDLEEDYEEAEEEFYIKQHNWLREIDSQQPLPLPESCSWRIGSEIRYRPDGFSAIPKLQGPFLLDIEDPDDLDVTDIMVIPARVDLESVIDTGEELAEDVEDGPPVTMIVLATKSGIVHTCLQMEGVSAEWLPKRVGFAFSDEEGAVPAPLVPLEALETAREQDQRSFAWPVLTQDVQSRYSFYVTNSCYVTYLSFSNWAEQISKQFADPDAERLDTRLNVICDGPLATREVIARSTEAGIGGGEIASTLSPHRLPYQAPSIFYAPDPLENFLKSRAPRDKSFLTGEIVLSPATLDVIVAAHALLSRHTATLERAASGLFVRAQRLNDELRDQLLQLSEVSNRITGVNEQIGAEKTMAEAVKGEGDEEDTLTARVSRAKKRQAELQERYERVRSQLVKTGGKPLSFREKSWFNEVEMQSRSLEDTGRGKSRIVGRVEDAKSVAQSLISEAKQLAEQKKRDAQAQMKAAEKEARKTGKPAKVPFDQGRADVRAAMQIIDRESSMIENITTRLAGMTTGFDSV</sequence>
<feature type="coiled-coil region" evidence="8">
    <location>
        <begin position="347"/>
        <end position="374"/>
    </location>
</feature>
<dbReference type="PANTHER" id="PTHR13257">
    <property type="entry name" value="NUCLEOPORIN NUP84-RELATED"/>
    <property type="match status" value="1"/>
</dbReference>
<comment type="caution">
    <text evidence="10">The sequence shown here is derived from an EMBL/GenBank/DDBJ whole genome shotgun (WGS) entry which is preliminary data.</text>
</comment>
<evidence type="ECO:0000256" key="8">
    <source>
        <dbReference type="SAM" id="Coils"/>
    </source>
</evidence>
<feature type="region of interest" description="Disordered" evidence="9">
    <location>
        <begin position="816"/>
        <end position="836"/>
    </location>
</feature>
<keyword evidence="4" id="KW-0653">Protein transport</keyword>
<reference evidence="10 11" key="1">
    <citation type="journal article" date="2016" name="Genome Biol. Evol.">
        <title>Divergent and convergent evolution of fungal pathogenicity.</title>
        <authorList>
            <person name="Shang Y."/>
            <person name="Xiao G."/>
            <person name="Zheng P."/>
            <person name="Cen K."/>
            <person name="Zhan S."/>
            <person name="Wang C."/>
        </authorList>
    </citation>
    <scope>NUCLEOTIDE SEQUENCE [LARGE SCALE GENOMIC DNA]</scope>
    <source>
        <strain evidence="10 11">ARSEF 7405</strain>
    </source>
</reference>
<name>A0A167VWG8_9EURO</name>
<protein>
    <recommendedName>
        <fullName evidence="12">Nuclear pore complex protein An-Nup82</fullName>
    </recommendedName>
</protein>
<evidence type="ECO:0000256" key="3">
    <source>
        <dbReference type="ARBA" id="ARBA00022816"/>
    </source>
</evidence>
<evidence type="ECO:0000256" key="4">
    <source>
        <dbReference type="ARBA" id="ARBA00022927"/>
    </source>
</evidence>
<evidence type="ECO:0000313" key="11">
    <source>
        <dbReference type="Proteomes" id="UP000242877"/>
    </source>
</evidence>
<feature type="region of interest" description="Disordered" evidence="9">
    <location>
        <begin position="81"/>
        <end position="114"/>
    </location>
</feature>
<dbReference type="GO" id="GO:0006406">
    <property type="term" value="P:mRNA export from nucleus"/>
    <property type="evidence" value="ECO:0007669"/>
    <property type="project" value="TreeGrafter"/>
</dbReference>
<evidence type="ECO:0008006" key="12">
    <source>
        <dbReference type="Google" id="ProtNLM"/>
    </source>
</evidence>
<organism evidence="10 11">
    <name type="scientific">Ascosphaera apis ARSEF 7405</name>
    <dbReference type="NCBI Taxonomy" id="392613"/>
    <lineage>
        <taxon>Eukaryota</taxon>
        <taxon>Fungi</taxon>
        <taxon>Dikarya</taxon>
        <taxon>Ascomycota</taxon>
        <taxon>Pezizomycotina</taxon>
        <taxon>Eurotiomycetes</taxon>
        <taxon>Eurotiomycetidae</taxon>
        <taxon>Onygenales</taxon>
        <taxon>Ascosphaeraceae</taxon>
        <taxon>Ascosphaera</taxon>
    </lineage>
</organism>
<dbReference type="PANTHER" id="PTHR13257:SF0">
    <property type="entry name" value="NUCLEAR PORE COMPLEX PROTEIN NUP88"/>
    <property type="match status" value="1"/>
</dbReference>
<evidence type="ECO:0000256" key="1">
    <source>
        <dbReference type="ARBA" id="ARBA00004567"/>
    </source>
</evidence>
<feature type="compositionally biased region" description="Acidic residues" evidence="9">
    <location>
        <begin position="87"/>
        <end position="97"/>
    </location>
</feature>
<feature type="coiled-coil region" evidence="8">
    <location>
        <begin position="722"/>
        <end position="749"/>
    </location>
</feature>
<dbReference type="InterPro" id="IPR037700">
    <property type="entry name" value="NUP88/NUP82"/>
</dbReference>
<evidence type="ECO:0000256" key="7">
    <source>
        <dbReference type="ARBA" id="ARBA00023242"/>
    </source>
</evidence>
<feature type="compositionally biased region" description="Basic and acidic residues" evidence="9">
    <location>
        <begin position="816"/>
        <end position="828"/>
    </location>
</feature>
<keyword evidence="6" id="KW-0906">Nuclear pore complex</keyword>
<dbReference type="GO" id="GO:0006606">
    <property type="term" value="P:protein import into nucleus"/>
    <property type="evidence" value="ECO:0007669"/>
    <property type="project" value="TreeGrafter"/>
</dbReference>
<dbReference type="Proteomes" id="UP000242877">
    <property type="component" value="Unassembled WGS sequence"/>
</dbReference>
<keyword evidence="2" id="KW-0813">Transport</keyword>